<dbReference type="EMBL" id="CAJVPJ010007075">
    <property type="protein sequence ID" value="CAG8673287.1"/>
    <property type="molecule type" value="Genomic_DNA"/>
</dbReference>
<dbReference type="AlphaFoldDB" id="A0A9N9EIL5"/>
<proteinExistence type="predicted"/>
<feature type="non-terminal residue" evidence="1">
    <location>
        <position position="64"/>
    </location>
</feature>
<keyword evidence="2" id="KW-1185">Reference proteome</keyword>
<sequence>MSMRLILKPAHLEFYCNSVIDDWTCLNLVEIYRAKLTRKDLKQTQTLDKIKKDLEVANSELVFD</sequence>
<dbReference type="OrthoDB" id="2390206at2759"/>
<accession>A0A9N9EIL5</accession>
<comment type="caution">
    <text evidence="1">The sequence shown here is derived from an EMBL/GenBank/DDBJ whole genome shotgun (WGS) entry which is preliminary data.</text>
</comment>
<reference evidence="1" key="1">
    <citation type="submission" date="2021-06" db="EMBL/GenBank/DDBJ databases">
        <authorList>
            <person name="Kallberg Y."/>
            <person name="Tangrot J."/>
            <person name="Rosling A."/>
        </authorList>
    </citation>
    <scope>NUCLEOTIDE SEQUENCE</scope>
    <source>
        <strain evidence="1">IA702</strain>
    </source>
</reference>
<evidence type="ECO:0000313" key="2">
    <source>
        <dbReference type="Proteomes" id="UP000789572"/>
    </source>
</evidence>
<protein>
    <submittedName>
        <fullName evidence="1">214_t:CDS:1</fullName>
    </submittedName>
</protein>
<organism evidence="1 2">
    <name type="scientific">Paraglomus occultum</name>
    <dbReference type="NCBI Taxonomy" id="144539"/>
    <lineage>
        <taxon>Eukaryota</taxon>
        <taxon>Fungi</taxon>
        <taxon>Fungi incertae sedis</taxon>
        <taxon>Mucoromycota</taxon>
        <taxon>Glomeromycotina</taxon>
        <taxon>Glomeromycetes</taxon>
        <taxon>Paraglomerales</taxon>
        <taxon>Paraglomeraceae</taxon>
        <taxon>Paraglomus</taxon>
    </lineage>
</organism>
<evidence type="ECO:0000313" key="1">
    <source>
        <dbReference type="EMBL" id="CAG8673287.1"/>
    </source>
</evidence>
<gene>
    <name evidence="1" type="ORF">POCULU_LOCUS11091</name>
</gene>
<name>A0A9N9EIL5_9GLOM</name>
<dbReference type="Proteomes" id="UP000789572">
    <property type="component" value="Unassembled WGS sequence"/>
</dbReference>